<keyword evidence="6" id="KW-1185">Reference proteome</keyword>
<dbReference type="Gene3D" id="1.10.8.10">
    <property type="entry name" value="DNA helicase RuvA subunit, C-terminal domain"/>
    <property type="match status" value="1"/>
</dbReference>
<evidence type="ECO:0000259" key="4">
    <source>
        <dbReference type="Pfam" id="PF17827"/>
    </source>
</evidence>
<feature type="domain" description="Release factor glutamine methyltransferase N-terminal" evidence="4">
    <location>
        <begin position="108"/>
        <end position="158"/>
    </location>
</feature>
<proteinExistence type="predicted"/>
<dbReference type="InterPro" id="IPR029063">
    <property type="entry name" value="SAM-dependent_MTases_sf"/>
</dbReference>
<gene>
    <name evidence="5" type="ORF">CI109_100919</name>
</gene>
<dbReference type="InterPro" id="IPR050320">
    <property type="entry name" value="N5-glutamine_MTase"/>
</dbReference>
<evidence type="ECO:0000313" key="5">
    <source>
        <dbReference type="EMBL" id="WWD16493.1"/>
    </source>
</evidence>
<dbReference type="PANTHER" id="PTHR18895">
    <property type="entry name" value="HEMK METHYLTRANSFERASE"/>
    <property type="match status" value="1"/>
</dbReference>
<dbReference type="PANTHER" id="PTHR18895:SF74">
    <property type="entry name" value="MTRF1L RELEASE FACTOR GLUTAMINE METHYLTRANSFERASE"/>
    <property type="match status" value="1"/>
</dbReference>
<dbReference type="KEGG" id="ksn:43586686"/>
<dbReference type="GO" id="GO:0032259">
    <property type="term" value="P:methylation"/>
    <property type="evidence" value="ECO:0007669"/>
    <property type="project" value="UniProtKB-KW"/>
</dbReference>
<dbReference type="AlphaFoldDB" id="A0AAJ8MUU8"/>
<reference evidence="5" key="1">
    <citation type="submission" date="2017-08" db="EMBL/GenBank/DDBJ databases">
        <authorList>
            <person name="Cuomo C."/>
            <person name="Billmyre B."/>
            <person name="Heitman J."/>
        </authorList>
    </citation>
    <scope>NUCLEOTIDE SEQUENCE</scope>
    <source>
        <strain evidence="5">CBS 12478</strain>
    </source>
</reference>
<dbReference type="SUPFAM" id="SSF53335">
    <property type="entry name" value="S-adenosyl-L-methionine-dependent methyltransferases"/>
    <property type="match status" value="1"/>
</dbReference>
<dbReference type="Gene3D" id="3.40.50.150">
    <property type="entry name" value="Vaccinia Virus protein VP39"/>
    <property type="match status" value="1"/>
</dbReference>
<dbReference type="InterPro" id="IPR040758">
    <property type="entry name" value="PrmC_N"/>
</dbReference>
<dbReference type="InterPro" id="IPR004556">
    <property type="entry name" value="HemK-like"/>
</dbReference>
<sequence length="406" mass="45011">MALLRKLARVMTIYNNKILSVSITDTIRSIKLDTTMLALRPTTRLLKCVTPRSNFARACTTTKPTRQHHEPTFQIASFSSTSFTQNASPEESYLHTLSSNPELSRFDAENDLRWIISEVQEHAKRELARGKLPPIEDERVEEFVRRRAEGEPLQYILGNTDFGPLTILCKRPTLIPRPETAHIFTQLSQHILSSIPPLTSASRPSEPLSILDLCTGTGCIPLLMAHLNPLSTATGLDNSPAAVSLGGVNAKKLDMHERVDIRYGNIFGPSKRLITRPGDLGGAKKVGMVVSNPPYIPYEEWKDLPRSVREYESPAALLGDGTKGQLGKGLKFYERIAEILSDLLIEEEELAGKGWKGIPRVAVEVGKGQARDVEDILRGSNGGVVGRTEVWNDQFGVERLVVGWTR</sequence>
<dbReference type="PROSITE" id="PS00092">
    <property type="entry name" value="N6_MTASE"/>
    <property type="match status" value="1"/>
</dbReference>
<keyword evidence="3" id="KW-0949">S-adenosyl-L-methionine</keyword>
<evidence type="ECO:0000256" key="1">
    <source>
        <dbReference type="ARBA" id="ARBA00022603"/>
    </source>
</evidence>
<dbReference type="Proteomes" id="UP000322225">
    <property type="component" value="Chromosome 2"/>
</dbReference>
<dbReference type="GO" id="GO:0008276">
    <property type="term" value="F:protein methyltransferase activity"/>
    <property type="evidence" value="ECO:0007669"/>
    <property type="project" value="InterPro"/>
</dbReference>
<reference evidence="5" key="2">
    <citation type="submission" date="2024-01" db="EMBL/GenBank/DDBJ databases">
        <title>Comparative genomics of Cryptococcus and Kwoniella reveals pathogenesis evolution and contrasting modes of karyotype evolution via chromosome fusion or intercentromeric recombination.</title>
        <authorList>
            <person name="Coelho M.A."/>
            <person name="David-Palma M."/>
            <person name="Shea T."/>
            <person name="Bowers K."/>
            <person name="McGinley-Smith S."/>
            <person name="Mohammad A.W."/>
            <person name="Gnirke A."/>
            <person name="Yurkov A.M."/>
            <person name="Nowrousian M."/>
            <person name="Sun S."/>
            <person name="Cuomo C.A."/>
            <person name="Heitman J."/>
        </authorList>
    </citation>
    <scope>NUCLEOTIDE SEQUENCE</scope>
    <source>
        <strain evidence="5">CBS 12478</strain>
    </source>
</reference>
<name>A0AAJ8MUU8_9TREE</name>
<dbReference type="GO" id="GO:0005739">
    <property type="term" value="C:mitochondrion"/>
    <property type="evidence" value="ECO:0007669"/>
    <property type="project" value="TreeGrafter"/>
</dbReference>
<dbReference type="EMBL" id="CP144052">
    <property type="protein sequence ID" value="WWD16493.1"/>
    <property type="molecule type" value="Genomic_DNA"/>
</dbReference>
<protein>
    <recommendedName>
        <fullName evidence="4">Release factor glutamine methyltransferase N-terminal domain-containing protein</fullName>
    </recommendedName>
</protein>
<dbReference type="RefSeq" id="XP_031862911.2">
    <property type="nucleotide sequence ID" value="XM_032002572.2"/>
</dbReference>
<evidence type="ECO:0000256" key="3">
    <source>
        <dbReference type="ARBA" id="ARBA00022691"/>
    </source>
</evidence>
<dbReference type="GeneID" id="43586686"/>
<keyword evidence="1" id="KW-0489">Methyltransferase</keyword>
<evidence type="ECO:0000313" key="6">
    <source>
        <dbReference type="Proteomes" id="UP000322225"/>
    </source>
</evidence>
<dbReference type="NCBIfam" id="TIGR00536">
    <property type="entry name" value="hemK_fam"/>
    <property type="match status" value="1"/>
</dbReference>
<dbReference type="Pfam" id="PF17827">
    <property type="entry name" value="PrmC_N"/>
    <property type="match status" value="1"/>
</dbReference>
<keyword evidence="2" id="KW-0808">Transferase</keyword>
<dbReference type="CDD" id="cd02440">
    <property type="entry name" value="AdoMet_MTases"/>
    <property type="match status" value="1"/>
</dbReference>
<evidence type="ECO:0000256" key="2">
    <source>
        <dbReference type="ARBA" id="ARBA00022679"/>
    </source>
</evidence>
<dbReference type="GO" id="GO:0003676">
    <property type="term" value="F:nucleic acid binding"/>
    <property type="evidence" value="ECO:0007669"/>
    <property type="project" value="InterPro"/>
</dbReference>
<organism evidence="5 6">
    <name type="scientific">Kwoniella shandongensis</name>
    <dbReference type="NCBI Taxonomy" id="1734106"/>
    <lineage>
        <taxon>Eukaryota</taxon>
        <taxon>Fungi</taxon>
        <taxon>Dikarya</taxon>
        <taxon>Basidiomycota</taxon>
        <taxon>Agaricomycotina</taxon>
        <taxon>Tremellomycetes</taxon>
        <taxon>Tremellales</taxon>
        <taxon>Cryptococcaceae</taxon>
        <taxon>Kwoniella</taxon>
    </lineage>
</organism>
<dbReference type="InterPro" id="IPR002052">
    <property type="entry name" value="DNA_methylase_N6_adenine_CS"/>
</dbReference>
<accession>A0AAJ8MUU8</accession>